<dbReference type="SUPFAM" id="SSF57756">
    <property type="entry name" value="Retrovirus zinc finger-like domains"/>
    <property type="match status" value="1"/>
</dbReference>
<dbReference type="EMBL" id="CAMGYJ010000005">
    <property type="protein sequence ID" value="CAI0423093.1"/>
    <property type="molecule type" value="Genomic_DNA"/>
</dbReference>
<dbReference type="PANTHER" id="PTHR31286:SF99">
    <property type="entry name" value="DUF4283 DOMAIN-CONTAINING PROTEIN"/>
    <property type="match status" value="1"/>
</dbReference>
<reference evidence="5" key="1">
    <citation type="submission" date="2022-08" db="EMBL/GenBank/DDBJ databases">
        <authorList>
            <person name="Gutierrez-Valencia J."/>
        </authorList>
    </citation>
    <scope>NUCLEOTIDE SEQUENCE</scope>
</reference>
<dbReference type="AlphaFoldDB" id="A0AAV0L210"/>
<evidence type="ECO:0000313" key="6">
    <source>
        <dbReference type="Proteomes" id="UP001154282"/>
    </source>
</evidence>
<evidence type="ECO:0000256" key="2">
    <source>
        <dbReference type="SAM" id="MobiDB-lite"/>
    </source>
</evidence>
<dbReference type="InterPro" id="IPR036875">
    <property type="entry name" value="Znf_CCHC_sf"/>
</dbReference>
<evidence type="ECO:0000259" key="3">
    <source>
        <dbReference type="PROSITE" id="PS50158"/>
    </source>
</evidence>
<dbReference type="Proteomes" id="UP001154282">
    <property type="component" value="Unassembled WGS sequence"/>
</dbReference>
<dbReference type="InterPro" id="IPR025558">
    <property type="entry name" value="DUF4283"/>
</dbReference>
<sequence length="471" mass="51964">MDLNNETFLVTFSNDQDYLSAITGGPWVILDHYLLVHQWTPHFRSTDKPHRSVVAWVQFPDLPVHFYHREVLFAIGNLVGRTVKLDYHTETLQRGKFARIAIELDMTKPLPTRIYLDGAWQQVLYENLPQICYECGKIGHTEDLCPNRQEMNQFALVTIPNSNELAASPVTLPIASSPEPPSGYGPWMQVTRKSRRSKQSTAKSGNQINFPLGANGDSGRIGIKKGKSETNREGEGAVYKGKKEIRDEQKKIQQTAPKKEKGKEVAYEGKVVNGKKKSNGSLEWRVVDPKEKQGNLGQNLVVQASSSAQISSDVQSFKASNPVEGPNNTKIHIISVSHPVPGQKENVDPNSNTPSARQRSQKKKAEGDQNPISSKGINLKATKKPLQLTSSNKKSASLKLKDNAFPITLKAIEEFFAHSQIKENEYKQILAGKEIDVVMGDSHSASPAVTTAAATSDAVPTNLDRAISPIA</sequence>
<feature type="region of interest" description="Disordered" evidence="2">
    <location>
        <begin position="339"/>
        <end position="395"/>
    </location>
</feature>
<keyword evidence="1" id="KW-0863">Zinc-finger</keyword>
<feature type="domain" description="CCHC-type" evidence="3">
    <location>
        <begin position="132"/>
        <end position="147"/>
    </location>
</feature>
<dbReference type="GO" id="GO:0008270">
    <property type="term" value="F:zinc ion binding"/>
    <property type="evidence" value="ECO:0007669"/>
    <property type="project" value="UniProtKB-KW"/>
</dbReference>
<comment type="caution">
    <text evidence="5">The sequence shown here is derived from an EMBL/GenBank/DDBJ whole genome shotgun (WGS) entry which is preliminary data.</text>
</comment>
<evidence type="ECO:0000256" key="1">
    <source>
        <dbReference type="PROSITE-ProRule" id="PRU00047"/>
    </source>
</evidence>
<proteinExistence type="predicted"/>
<keyword evidence="1" id="KW-0479">Metal-binding</keyword>
<accession>A0AAV0L210</accession>
<feature type="compositionally biased region" description="Polar residues" evidence="2">
    <location>
        <begin position="348"/>
        <end position="358"/>
    </location>
</feature>
<dbReference type="EMBL" id="CAMGYJ010000006">
    <property type="protein sequence ID" value="CAI0428256.1"/>
    <property type="molecule type" value="Genomic_DNA"/>
</dbReference>
<evidence type="ECO:0000313" key="5">
    <source>
        <dbReference type="EMBL" id="CAI0428256.1"/>
    </source>
</evidence>
<feature type="region of interest" description="Disordered" evidence="2">
    <location>
        <begin position="194"/>
        <end position="234"/>
    </location>
</feature>
<keyword evidence="1" id="KW-0862">Zinc</keyword>
<dbReference type="PROSITE" id="PS50158">
    <property type="entry name" value="ZF_CCHC"/>
    <property type="match status" value="1"/>
</dbReference>
<organism evidence="5 6">
    <name type="scientific">Linum tenue</name>
    <dbReference type="NCBI Taxonomy" id="586396"/>
    <lineage>
        <taxon>Eukaryota</taxon>
        <taxon>Viridiplantae</taxon>
        <taxon>Streptophyta</taxon>
        <taxon>Embryophyta</taxon>
        <taxon>Tracheophyta</taxon>
        <taxon>Spermatophyta</taxon>
        <taxon>Magnoliopsida</taxon>
        <taxon>eudicotyledons</taxon>
        <taxon>Gunneridae</taxon>
        <taxon>Pentapetalae</taxon>
        <taxon>rosids</taxon>
        <taxon>fabids</taxon>
        <taxon>Malpighiales</taxon>
        <taxon>Linaceae</taxon>
        <taxon>Linum</taxon>
    </lineage>
</organism>
<dbReference type="PANTHER" id="PTHR31286">
    <property type="entry name" value="GLYCINE-RICH CELL WALL STRUCTURAL PROTEIN 1.8-LIKE"/>
    <property type="match status" value="1"/>
</dbReference>
<dbReference type="GO" id="GO:0003676">
    <property type="term" value="F:nucleic acid binding"/>
    <property type="evidence" value="ECO:0007669"/>
    <property type="project" value="InterPro"/>
</dbReference>
<keyword evidence="6" id="KW-1185">Reference proteome</keyword>
<dbReference type="InterPro" id="IPR040256">
    <property type="entry name" value="At4g02000-like"/>
</dbReference>
<evidence type="ECO:0000313" key="4">
    <source>
        <dbReference type="EMBL" id="CAI0423093.1"/>
    </source>
</evidence>
<name>A0AAV0L210_9ROSI</name>
<dbReference type="Pfam" id="PF14111">
    <property type="entry name" value="DUF4283"/>
    <property type="match status" value="1"/>
</dbReference>
<feature type="compositionally biased region" description="Polar residues" evidence="2">
    <location>
        <begin position="199"/>
        <end position="209"/>
    </location>
</feature>
<protein>
    <recommendedName>
        <fullName evidence="3">CCHC-type domain-containing protein</fullName>
    </recommendedName>
</protein>
<gene>
    <name evidence="4" type="ORF">LITE_LOCUS19385</name>
    <name evidence="5" type="ORF">LITE_LOCUS21568</name>
</gene>
<dbReference type="InterPro" id="IPR001878">
    <property type="entry name" value="Znf_CCHC"/>
</dbReference>